<dbReference type="Pfam" id="PF03423">
    <property type="entry name" value="CBM_25"/>
    <property type="match status" value="1"/>
</dbReference>
<sequence>AAAVAAAGLLGLLTAVPRTAPPPVAEPATAPVAAASETTATVFYSTKTRNWSAYYLHYAPDGGSWTTVPGTRMTAACADWVKLTVPLGGAGGLKATFTDGSGTWDNNAGRNYDLGTGSITVKDGAV</sequence>
<evidence type="ECO:0000256" key="1">
    <source>
        <dbReference type="SAM" id="SignalP"/>
    </source>
</evidence>
<comment type="caution">
    <text evidence="3">The sequence shown here is derived from an EMBL/GenBank/DDBJ whole genome shotgun (WGS) entry which is preliminary data.</text>
</comment>
<keyword evidence="4" id="KW-1185">Reference proteome</keyword>
<dbReference type="Gene3D" id="2.60.40.10">
    <property type="entry name" value="Immunoglobulins"/>
    <property type="match status" value="1"/>
</dbReference>
<feature type="signal peptide" evidence="1">
    <location>
        <begin position="1"/>
        <end position="20"/>
    </location>
</feature>
<name>A0ABU2Y3J2_9ACTN</name>
<dbReference type="InterPro" id="IPR013783">
    <property type="entry name" value="Ig-like_fold"/>
</dbReference>
<dbReference type="RefSeq" id="WP_311731744.1">
    <property type="nucleotide sequence ID" value="NZ_JAVRFD010001251.1"/>
</dbReference>
<organism evidence="3 4">
    <name type="scientific">Streptomyces lonegramiae</name>
    <dbReference type="NCBI Taxonomy" id="3075524"/>
    <lineage>
        <taxon>Bacteria</taxon>
        <taxon>Bacillati</taxon>
        <taxon>Actinomycetota</taxon>
        <taxon>Actinomycetes</taxon>
        <taxon>Kitasatosporales</taxon>
        <taxon>Streptomycetaceae</taxon>
        <taxon>Streptomyces</taxon>
    </lineage>
</organism>
<dbReference type="Proteomes" id="UP001180754">
    <property type="component" value="Unassembled WGS sequence"/>
</dbReference>
<feature type="chain" id="PRO_5046589660" evidence="1">
    <location>
        <begin position="21"/>
        <end position="126"/>
    </location>
</feature>
<dbReference type="SMART" id="SM01066">
    <property type="entry name" value="CBM_25"/>
    <property type="match status" value="1"/>
</dbReference>
<keyword evidence="1" id="KW-0732">Signal</keyword>
<accession>A0ABU2Y3J2</accession>
<protein>
    <submittedName>
        <fullName evidence="3">Carbohydrate binding domain-containing protein</fullName>
    </submittedName>
</protein>
<feature type="domain" description="Carbohydrate binding module family 25" evidence="2">
    <location>
        <begin position="37"/>
        <end position="117"/>
    </location>
</feature>
<evidence type="ECO:0000313" key="3">
    <source>
        <dbReference type="EMBL" id="MDT0551593.1"/>
    </source>
</evidence>
<dbReference type="InterPro" id="IPR005085">
    <property type="entry name" value="CBM25"/>
</dbReference>
<dbReference type="EMBL" id="JAVRFD010001251">
    <property type="protein sequence ID" value="MDT0551593.1"/>
    <property type="molecule type" value="Genomic_DNA"/>
</dbReference>
<proteinExistence type="predicted"/>
<feature type="non-terminal residue" evidence="3">
    <location>
        <position position="1"/>
    </location>
</feature>
<feature type="non-terminal residue" evidence="3">
    <location>
        <position position="126"/>
    </location>
</feature>
<evidence type="ECO:0000259" key="2">
    <source>
        <dbReference type="SMART" id="SM01066"/>
    </source>
</evidence>
<gene>
    <name evidence="3" type="ORF">RND15_54475</name>
</gene>
<reference evidence="3" key="1">
    <citation type="submission" date="2024-05" db="EMBL/GenBank/DDBJ databases">
        <title>30 novel species of actinomycetes from the DSMZ collection.</title>
        <authorList>
            <person name="Nouioui I."/>
        </authorList>
    </citation>
    <scope>NUCLEOTIDE SEQUENCE</scope>
    <source>
        <strain evidence="3">DSM 41529</strain>
    </source>
</reference>
<evidence type="ECO:0000313" key="4">
    <source>
        <dbReference type="Proteomes" id="UP001180754"/>
    </source>
</evidence>